<dbReference type="VEuPathDB" id="FungiDB:AAP_04753"/>
<dbReference type="InterPro" id="IPR000182">
    <property type="entry name" value="GNAT_dom"/>
</dbReference>
<dbReference type="OrthoDB" id="512662at2759"/>
<comment type="caution">
    <text evidence="2">The sequence shown here is derived from an EMBL/GenBank/DDBJ whole genome shotgun (WGS) entry which is preliminary data.</text>
</comment>
<dbReference type="Gene3D" id="3.40.630.30">
    <property type="match status" value="1"/>
</dbReference>
<evidence type="ECO:0000313" key="2">
    <source>
        <dbReference type="EMBL" id="KZZ88655.1"/>
    </source>
</evidence>
<name>A0A167WC20_9EURO</name>
<dbReference type="PANTHER" id="PTHR42791:SF4">
    <property type="entry name" value="ACETYLTRANSFERASE, GNAT FAMILY FAMILY (AFU_ORTHOLOGUE AFUA_4G09540)-RELATED"/>
    <property type="match status" value="1"/>
</dbReference>
<dbReference type="EMBL" id="AZGZ01000024">
    <property type="protein sequence ID" value="KZZ88655.1"/>
    <property type="molecule type" value="Genomic_DNA"/>
</dbReference>
<reference evidence="2 3" key="1">
    <citation type="journal article" date="2016" name="Genome Biol. Evol.">
        <title>Divergent and convergent evolution of fungal pathogenicity.</title>
        <authorList>
            <person name="Shang Y."/>
            <person name="Xiao G."/>
            <person name="Zheng P."/>
            <person name="Cen K."/>
            <person name="Zhan S."/>
            <person name="Wang C."/>
        </authorList>
    </citation>
    <scope>NUCLEOTIDE SEQUENCE [LARGE SCALE GENOMIC DNA]</scope>
    <source>
        <strain evidence="2 3">ARSEF 7405</strain>
    </source>
</reference>
<sequence>MASRIEVRQLTHEDIDGAIHAIQDAFMDDPYFKWIYPDMKTFNRERNFQSLKNRYLWGMEQGLFYVAREITPAFPGDEKNPPRPETAKVVGVSSWLPPHPLSEGMTWSMWWSDWKLSFRQLVTNARYMGRGGLNVHRYHIWKEVQDEAIKEDWTDKRGYYFCNVIAVSPGQQGKGIGKALIKVVTDRADEEGLHCYLESSKQYPNLAIYEKFGFETVKEITCRDEKDYCTLWCMVRPPVNPESKKKEKI</sequence>
<protein>
    <submittedName>
        <fullName evidence="2">Acetyltransferase</fullName>
    </submittedName>
</protein>
<dbReference type="AlphaFoldDB" id="A0A167WC20"/>
<organism evidence="2 3">
    <name type="scientific">Ascosphaera apis ARSEF 7405</name>
    <dbReference type="NCBI Taxonomy" id="392613"/>
    <lineage>
        <taxon>Eukaryota</taxon>
        <taxon>Fungi</taxon>
        <taxon>Dikarya</taxon>
        <taxon>Ascomycota</taxon>
        <taxon>Pezizomycotina</taxon>
        <taxon>Eurotiomycetes</taxon>
        <taxon>Eurotiomycetidae</taxon>
        <taxon>Onygenales</taxon>
        <taxon>Ascosphaeraceae</taxon>
        <taxon>Ascosphaera</taxon>
    </lineage>
</organism>
<proteinExistence type="predicted"/>
<dbReference type="SUPFAM" id="SSF55729">
    <property type="entry name" value="Acyl-CoA N-acyltransferases (Nat)"/>
    <property type="match status" value="1"/>
</dbReference>
<dbReference type="Proteomes" id="UP000242877">
    <property type="component" value="Unassembled WGS sequence"/>
</dbReference>
<keyword evidence="2" id="KW-0808">Transferase</keyword>
<gene>
    <name evidence="2" type="ORF">AAP_04753</name>
</gene>
<evidence type="ECO:0000259" key="1">
    <source>
        <dbReference type="PROSITE" id="PS51186"/>
    </source>
</evidence>
<dbReference type="CDD" id="cd04301">
    <property type="entry name" value="NAT_SF"/>
    <property type="match status" value="1"/>
</dbReference>
<keyword evidence="3" id="KW-1185">Reference proteome</keyword>
<feature type="domain" description="N-acetyltransferase" evidence="1">
    <location>
        <begin position="165"/>
        <end position="239"/>
    </location>
</feature>
<evidence type="ECO:0000313" key="3">
    <source>
        <dbReference type="Proteomes" id="UP000242877"/>
    </source>
</evidence>
<dbReference type="InterPro" id="IPR052523">
    <property type="entry name" value="Trichothecene_AcTrans"/>
</dbReference>
<dbReference type="PANTHER" id="PTHR42791">
    <property type="entry name" value="GNAT FAMILY ACETYLTRANSFERASE"/>
    <property type="match status" value="1"/>
</dbReference>
<dbReference type="GO" id="GO:0016747">
    <property type="term" value="F:acyltransferase activity, transferring groups other than amino-acyl groups"/>
    <property type="evidence" value="ECO:0007669"/>
    <property type="project" value="InterPro"/>
</dbReference>
<accession>A0A167WC20</accession>
<dbReference type="InterPro" id="IPR016181">
    <property type="entry name" value="Acyl_CoA_acyltransferase"/>
</dbReference>
<dbReference type="Pfam" id="PF00583">
    <property type="entry name" value="Acetyltransf_1"/>
    <property type="match status" value="1"/>
</dbReference>
<dbReference type="PROSITE" id="PS51186">
    <property type="entry name" value="GNAT"/>
    <property type="match status" value="1"/>
</dbReference>